<dbReference type="InterPro" id="IPR004314">
    <property type="entry name" value="Neprosin"/>
</dbReference>
<accession>A0A9Q0HFK5</accession>
<name>A0A9Q0HFK5_9MAGN</name>
<sequence>MKPTFFPKERANETSSAIEHVQISLKRKGCPEGTVPIRRTSKEDLLRARALSRDFSTINFSRSKKHFPGQLIVDVNYAESQLIHGASAEITLNNPIVNPSQYTNAQIWINGGPTENPNYIMAGWTDRDTGNWWLSLGKGEAHIGYWPKSLFSYLADGADSVSWGGLAKADSNGVGPPMGSGLFSNNYYSSFFNRIEFVNGLYNLAYPPNRKSVRIREDSAKCYDLHFVDYSPTYGTNFRFGGPGGLDCTYLCSP</sequence>
<feature type="domain" description="Neprosin PEP catalytic" evidence="1">
    <location>
        <begin position="1"/>
        <end position="249"/>
    </location>
</feature>
<dbReference type="EMBL" id="JAMYWD010000008">
    <property type="protein sequence ID" value="KAJ4963818.1"/>
    <property type="molecule type" value="Genomic_DNA"/>
</dbReference>
<dbReference type="PANTHER" id="PTHR31589:SF24">
    <property type="entry name" value="OS07G0205500 PROTEIN"/>
    <property type="match status" value="1"/>
</dbReference>
<proteinExistence type="predicted"/>
<comment type="caution">
    <text evidence="2">The sequence shown here is derived from an EMBL/GenBank/DDBJ whole genome shotgun (WGS) entry which is preliminary data.</text>
</comment>
<reference evidence="2" key="1">
    <citation type="journal article" date="2023" name="Plant J.">
        <title>The genome of the king protea, Protea cynaroides.</title>
        <authorList>
            <person name="Chang J."/>
            <person name="Duong T.A."/>
            <person name="Schoeman C."/>
            <person name="Ma X."/>
            <person name="Roodt D."/>
            <person name="Barker N."/>
            <person name="Li Z."/>
            <person name="Van de Peer Y."/>
            <person name="Mizrachi E."/>
        </authorList>
    </citation>
    <scope>NUCLEOTIDE SEQUENCE</scope>
    <source>
        <tissue evidence="2">Young leaves</tissue>
    </source>
</reference>
<dbReference type="Proteomes" id="UP001141806">
    <property type="component" value="Unassembled WGS sequence"/>
</dbReference>
<evidence type="ECO:0000313" key="3">
    <source>
        <dbReference type="Proteomes" id="UP001141806"/>
    </source>
</evidence>
<evidence type="ECO:0000313" key="2">
    <source>
        <dbReference type="EMBL" id="KAJ4963818.1"/>
    </source>
</evidence>
<dbReference type="PROSITE" id="PS52045">
    <property type="entry name" value="NEPROSIN_PEP_CD"/>
    <property type="match status" value="1"/>
</dbReference>
<dbReference type="OrthoDB" id="1858978at2759"/>
<dbReference type="PANTHER" id="PTHR31589">
    <property type="entry name" value="PROTEIN, PUTATIVE (DUF239)-RELATED-RELATED"/>
    <property type="match status" value="1"/>
</dbReference>
<dbReference type="InterPro" id="IPR053168">
    <property type="entry name" value="Glutamic_endopeptidase"/>
</dbReference>
<dbReference type="Pfam" id="PF03080">
    <property type="entry name" value="Neprosin"/>
    <property type="match status" value="1"/>
</dbReference>
<gene>
    <name evidence="2" type="ORF">NE237_023757</name>
</gene>
<protein>
    <recommendedName>
        <fullName evidence="1">Neprosin PEP catalytic domain-containing protein</fullName>
    </recommendedName>
</protein>
<keyword evidence="3" id="KW-1185">Reference proteome</keyword>
<organism evidence="2 3">
    <name type="scientific">Protea cynaroides</name>
    <dbReference type="NCBI Taxonomy" id="273540"/>
    <lineage>
        <taxon>Eukaryota</taxon>
        <taxon>Viridiplantae</taxon>
        <taxon>Streptophyta</taxon>
        <taxon>Embryophyta</taxon>
        <taxon>Tracheophyta</taxon>
        <taxon>Spermatophyta</taxon>
        <taxon>Magnoliopsida</taxon>
        <taxon>Proteales</taxon>
        <taxon>Proteaceae</taxon>
        <taxon>Protea</taxon>
    </lineage>
</organism>
<evidence type="ECO:0000259" key="1">
    <source>
        <dbReference type="PROSITE" id="PS52045"/>
    </source>
</evidence>
<dbReference type="AlphaFoldDB" id="A0A9Q0HFK5"/>